<organism evidence="2 3">
    <name type="scientific">Acinetobacter pittii</name>
    <name type="common">Acinetobacter genomosp. 3</name>
    <dbReference type="NCBI Taxonomy" id="48296"/>
    <lineage>
        <taxon>Bacteria</taxon>
        <taxon>Pseudomonadati</taxon>
        <taxon>Pseudomonadota</taxon>
        <taxon>Gammaproteobacteria</taxon>
        <taxon>Moraxellales</taxon>
        <taxon>Moraxellaceae</taxon>
        <taxon>Acinetobacter</taxon>
        <taxon>Acinetobacter calcoaceticus/baumannii complex</taxon>
    </lineage>
</organism>
<keyword evidence="1" id="KW-0175">Coiled coil</keyword>
<comment type="caution">
    <text evidence="2">The sequence shown here is derived from an EMBL/GenBank/DDBJ whole genome shotgun (WGS) entry which is preliminary data.</text>
</comment>
<feature type="coiled-coil region" evidence="1">
    <location>
        <begin position="1"/>
        <end position="38"/>
    </location>
</feature>
<proteinExistence type="predicted"/>
<evidence type="ECO:0000313" key="2">
    <source>
        <dbReference type="EMBL" id="OTU28883.1"/>
    </source>
</evidence>
<sequence length="85" mass="9594">MSNLGELNKHLFEQLNRLNNKELKGDALKEEMDRSKAMTEVSKQIIDSHNTHLEAVKLIATYKGLGNQQPAILSNSLEMKDVKSD</sequence>
<dbReference type="RefSeq" id="WP_228148540.1">
    <property type="nucleotide sequence ID" value="NZ_NGIR01000020.1"/>
</dbReference>
<dbReference type="Proteomes" id="UP000195162">
    <property type="component" value="Unassembled WGS sequence"/>
</dbReference>
<dbReference type="EMBL" id="NGIR01000020">
    <property type="protein sequence ID" value="OTU28883.1"/>
    <property type="molecule type" value="Genomic_DNA"/>
</dbReference>
<evidence type="ECO:0000256" key="1">
    <source>
        <dbReference type="SAM" id="Coils"/>
    </source>
</evidence>
<name>A0A242U6Q1_ACIPI</name>
<gene>
    <name evidence="2" type="ORF">CAT59_06680</name>
</gene>
<evidence type="ECO:0000313" key="3">
    <source>
        <dbReference type="Proteomes" id="UP000195162"/>
    </source>
</evidence>
<protein>
    <recommendedName>
        <fullName evidence="4">Phage protein</fullName>
    </recommendedName>
</protein>
<reference evidence="2 3" key="1">
    <citation type="submission" date="2017-05" db="EMBL/GenBank/DDBJ databases">
        <authorList>
            <person name="Song R."/>
            <person name="Chenine A.L."/>
            <person name="Ruprecht R.M."/>
        </authorList>
    </citation>
    <scope>NUCLEOTIDE SEQUENCE [LARGE SCALE GENOMIC DNA]</scope>
    <source>
        <strain evidence="2 3">ARLG1955</strain>
    </source>
</reference>
<accession>A0A242U6Q1</accession>
<evidence type="ECO:0008006" key="4">
    <source>
        <dbReference type="Google" id="ProtNLM"/>
    </source>
</evidence>
<dbReference type="AlphaFoldDB" id="A0A242U6Q1"/>